<evidence type="ECO:0000313" key="2">
    <source>
        <dbReference type="Proteomes" id="UP000651156"/>
    </source>
</evidence>
<comment type="caution">
    <text evidence="1">The sequence shown here is derived from an EMBL/GenBank/DDBJ whole genome shotgun (WGS) entry which is preliminary data.</text>
</comment>
<dbReference type="Gene3D" id="3.90.550.10">
    <property type="entry name" value="Spore Coat Polysaccharide Biosynthesis Protein SpsA, Chain A"/>
    <property type="match status" value="1"/>
</dbReference>
<sequence>MFTLASLEKQNIPITLANEFLIMVGGYASQKVTEQISTKYPWISIKQIPGIGYHEAKMIGTTLATGRIVFCDSDCVYASSWLKNILTAFSQSLGINIVAKEISILVRNPYKLAIAIRYFFPRFSYQEQAYISQGYYLNSVAFRRHFLLQHSIPVDLPLYRSNCQIYIHYLHSQGYNILKHSQAQANHEPSTMSFMSWCYLLRDRDRALREPLKLSLTNSTDLNNISQLTNSYQLTRSQKNCAVIRTLWQAKFFKKAQMVAVLQEDPRRIFSLPLTVPIAVYFELLYTIGSIITYFQPNLLLNFYKQREASSGELTIAQT</sequence>
<evidence type="ECO:0000313" key="1">
    <source>
        <dbReference type="EMBL" id="MBE9190693.1"/>
    </source>
</evidence>
<proteinExistence type="predicted"/>
<dbReference type="Proteomes" id="UP000651156">
    <property type="component" value="Unassembled WGS sequence"/>
</dbReference>
<dbReference type="SUPFAM" id="SSF53448">
    <property type="entry name" value="Nucleotide-diphospho-sugar transferases"/>
    <property type="match status" value="1"/>
</dbReference>
<accession>A0ABR9URL1</accession>
<organism evidence="1 2">
    <name type="scientific">Gloeocapsopsis crepidinum LEGE 06123</name>
    <dbReference type="NCBI Taxonomy" id="588587"/>
    <lineage>
        <taxon>Bacteria</taxon>
        <taxon>Bacillati</taxon>
        <taxon>Cyanobacteriota</taxon>
        <taxon>Cyanophyceae</taxon>
        <taxon>Oscillatoriophycideae</taxon>
        <taxon>Chroococcales</taxon>
        <taxon>Chroococcaceae</taxon>
        <taxon>Gloeocapsopsis</taxon>
    </lineage>
</organism>
<keyword evidence="2" id="KW-1185">Reference proteome</keyword>
<dbReference type="InterPro" id="IPR029044">
    <property type="entry name" value="Nucleotide-diphossugar_trans"/>
</dbReference>
<protein>
    <submittedName>
        <fullName evidence="1">Glycosyltransferase family 2 protein</fullName>
    </submittedName>
</protein>
<gene>
    <name evidence="1" type="ORF">IQ230_10070</name>
</gene>
<dbReference type="CDD" id="cd00761">
    <property type="entry name" value="Glyco_tranf_GTA_type"/>
    <property type="match status" value="1"/>
</dbReference>
<dbReference type="EMBL" id="JADEWN010000020">
    <property type="protein sequence ID" value="MBE9190693.1"/>
    <property type="molecule type" value="Genomic_DNA"/>
</dbReference>
<reference evidence="1 2" key="1">
    <citation type="submission" date="2020-10" db="EMBL/GenBank/DDBJ databases">
        <authorList>
            <person name="Castelo-Branco R."/>
            <person name="Eusebio N."/>
            <person name="Adriana R."/>
            <person name="Vieira A."/>
            <person name="Brugerolle De Fraissinette N."/>
            <person name="Rezende De Castro R."/>
            <person name="Schneider M.P."/>
            <person name="Vasconcelos V."/>
            <person name="Leao P.N."/>
        </authorList>
    </citation>
    <scope>NUCLEOTIDE SEQUENCE [LARGE SCALE GENOMIC DNA]</scope>
    <source>
        <strain evidence="1 2">LEGE 06123</strain>
    </source>
</reference>
<name>A0ABR9URL1_9CHRO</name>